<dbReference type="EMBL" id="RBXR01000001">
    <property type="protein sequence ID" value="RKT67048.1"/>
    <property type="molecule type" value="Genomic_DNA"/>
</dbReference>
<comment type="caution">
    <text evidence="1">The sequence shown here is derived from an EMBL/GenBank/DDBJ whole genome shotgun (WGS) entry which is preliminary data.</text>
</comment>
<proteinExistence type="predicted"/>
<dbReference type="AlphaFoldDB" id="A0A495X6C6"/>
<accession>A0A495X6C6</accession>
<dbReference type="RefSeq" id="WP_121217063.1">
    <property type="nucleotide sequence ID" value="NZ_JBIUBA010000032.1"/>
</dbReference>
<gene>
    <name evidence="1" type="ORF">DFJ66_0216</name>
</gene>
<reference evidence="1 2" key="1">
    <citation type="submission" date="2018-10" db="EMBL/GenBank/DDBJ databases">
        <title>Sequencing the genomes of 1000 actinobacteria strains.</title>
        <authorList>
            <person name="Klenk H.-P."/>
        </authorList>
    </citation>
    <scope>NUCLEOTIDE SEQUENCE [LARGE SCALE GENOMIC DNA]</scope>
    <source>
        <strain evidence="1 2">DSM 43911</strain>
    </source>
</reference>
<protein>
    <submittedName>
        <fullName evidence="1">Uncharacterized protein</fullName>
    </submittedName>
</protein>
<dbReference type="OrthoDB" id="3709409at2"/>
<evidence type="ECO:0000313" key="2">
    <source>
        <dbReference type="Proteomes" id="UP000272729"/>
    </source>
</evidence>
<dbReference type="Proteomes" id="UP000272729">
    <property type="component" value="Unassembled WGS sequence"/>
</dbReference>
<name>A0A495X6C6_9PSEU</name>
<keyword evidence="2" id="KW-1185">Reference proteome</keyword>
<evidence type="ECO:0000313" key="1">
    <source>
        <dbReference type="EMBL" id="RKT67048.1"/>
    </source>
</evidence>
<organism evidence="1 2">
    <name type="scientific">Saccharothrix variisporea</name>
    <dbReference type="NCBI Taxonomy" id="543527"/>
    <lineage>
        <taxon>Bacteria</taxon>
        <taxon>Bacillati</taxon>
        <taxon>Actinomycetota</taxon>
        <taxon>Actinomycetes</taxon>
        <taxon>Pseudonocardiales</taxon>
        <taxon>Pseudonocardiaceae</taxon>
        <taxon>Saccharothrix</taxon>
    </lineage>
</organism>
<sequence length="114" mass="12551">MNPWFQLGATLFVGLLTAGGALLGVRLNGRVADRATEQRETQARREEWSKRFHQVLAYALDDESPRKQAAGLELLRALAESELAGPDELLLMRALADRVLGPVLREVEPGEESA</sequence>